<feature type="transmembrane region" description="Helical" evidence="1">
    <location>
        <begin position="182"/>
        <end position="203"/>
    </location>
</feature>
<reference evidence="2 3" key="1">
    <citation type="submission" date="2013-12" db="EMBL/GenBank/DDBJ databases">
        <authorList>
            <person name="Formusa P.A."/>
            <person name="Habash M."/>
            <person name="Lee H."/>
            <person name="Trevors J.T."/>
        </authorList>
    </citation>
    <scope>NUCLEOTIDE SEQUENCE [LARGE SCALE GENOMIC DNA]</scope>
    <source>
        <strain evidence="2 3">PD30</strain>
    </source>
</reference>
<keyword evidence="1" id="KW-0812">Transmembrane</keyword>
<evidence type="ECO:0000256" key="1">
    <source>
        <dbReference type="SAM" id="Phobius"/>
    </source>
</evidence>
<dbReference type="AlphaFoldDB" id="A0A059KVJ1"/>
<comment type="caution">
    <text evidence="2">The sequence shown here is derived from an EMBL/GenBank/DDBJ whole genome shotgun (WGS) entry which is preliminary data.</text>
</comment>
<feature type="transmembrane region" description="Helical" evidence="1">
    <location>
        <begin position="215"/>
        <end position="233"/>
    </location>
</feature>
<evidence type="ECO:0000313" key="2">
    <source>
        <dbReference type="EMBL" id="KDD65870.1"/>
    </source>
</evidence>
<evidence type="ECO:0008006" key="4">
    <source>
        <dbReference type="Google" id="ProtNLM"/>
    </source>
</evidence>
<sequence length="302" mass="33615">MHWGLDEIILFFIVVAISCVVLELAFRLGRHHRAHSNDSTRSHLTVLQTALLGLLALLLGFNFAMATSRFEARKTLIQEEVTVIGATYLRTKLLPSDLRGKMSALLKDYVSARIEFMRAGTDEKLLKLASESSRTIEDQLWSLAAAAEAQSETTTTMNLVIQSLTDVYNVNEKRRAALDNHVPATVINLLFVVAIGALGFIAYSYGLGHRRRHGSTTLFAILIAMVFTLILDLDQPRSGFIRVGEESMLRLQEDLNRMSSGNERPRPRQSRQERIASNADNARSQICQVRSQTIACQSLSAG</sequence>
<dbReference type="Pfam" id="PF14023">
    <property type="entry name" value="Bestrophin-like"/>
    <property type="match status" value="1"/>
</dbReference>
<keyword evidence="1" id="KW-0472">Membrane</keyword>
<evidence type="ECO:0000313" key="3">
    <source>
        <dbReference type="Proteomes" id="UP000026739"/>
    </source>
</evidence>
<dbReference type="Proteomes" id="UP000026739">
    <property type="component" value="Unassembled WGS sequence"/>
</dbReference>
<proteinExistence type="predicted"/>
<feature type="transmembrane region" description="Helical" evidence="1">
    <location>
        <begin position="46"/>
        <end position="65"/>
    </location>
</feature>
<organism evidence="2 3">
    <name type="scientific">Pseudomonas mandelii PD30</name>
    <dbReference type="NCBI Taxonomy" id="1419583"/>
    <lineage>
        <taxon>Bacteria</taxon>
        <taxon>Pseudomonadati</taxon>
        <taxon>Pseudomonadota</taxon>
        <taxon>Gammaproteobacteria</taxon>
        <taxon>Pseudomonadales</taxon>
        <taxon>Pseudomonadaceae</taxon>
        <taxon>Pseudomonas</taxon>
    </lineage>
</organism>
<feature type="transmembrane region" description="Helical" evidence="1">
    <location>
        <begin position="7"/>
        <end position="26"/>
    </location>
</feature>
<gene>
    <name evidence="2" type="ORF">V466_26735</name>
</gene>
<accession>A0A059KVJ1</accession>
<dbReference type="eggNOG" id="ENOG502Z8P1">
    <property type="taxonomic scope" value="Bacteria"/>
</dbReference>
<dbReference type="EMBL" id="AZQQ01000103">
    <property type="protein sequence ID" value="KDD65870.1"/>
    <property type="molecule type" value="Genomic_DNA"/>
</dbReference>
<dbReference type="RefSeq" id="WP_050482872.1">
    <property type="nucleotide sequence ID" value="NZ_AZQQ01000103.1"/>
</dbReference>
<keyword evidence="1" id="KW-1133">Transmembrane helix</keyword>
<name>A0A059KVJ1_9PSED</name>
<protein>
    <recommendedName>
        <fullName evidence="4">DUF4239 domain-containing protein</fullName>
    </recommendedName>
</protein>
<dbReference type="InterPro" id="IPR025333">
    <property type="entry name" value="DUF4239"/>
</dbReference>